<organism evidence="14 15">
    <name type="scientific">Mucilaginibacter aquatilis</name>
    <dbReference type="NCBI Taxonomy" id="1517760"/>
    <lineage>
        <taxon>Bacteria</taxon>
        <taxon>Pseudomonadati</taxon>
        <taxon>Bacteroidota</taxon>
        <taxon>Sphingobacteriia</taxon>
        <taxon>Sphingobacteriales</taxon>
        <taxon>Sphingobacteriaceae</taxon>
        <taxon>Mucilaginibacter</taxon>
    </lineage>
</organism>
<keyword evidence="9 13" id="KW-0418">Kinase</keyword>
<evidence type="ECO:0000256" key="7">
    <source>
        <dbReference type="ARBA" id="ARBA00022679"/>
    </source>
</evidence>
<keyword evidence="5 13" id="KW-0444">Lipid biosynthesis</keyword>
<keyword evidence="7 13" id="KW-0808">Transferase</keyword>
<evidence type="ECO:0000313" key="14">
    <source>
        <dbReference type="EMBL" id="MVN92759.1"/>
    </source>
</evidence>
<evidence type="ECO:0000256" key="6">
    <source>
        <dbReference type="ARBA" id="ARBA00022556"/>
    </source>
</evidence>
<keyword evidence="8 13" id="KW-0547">Nucleotide-binding</keyword>
<proteinExistence type="inferred from homology"/>
<keyword evidence="10 13" id="KW-0067">ATP-binding</keyword>
<keyword evidence="11 13" id="KW-0443">Lipid metabolism</keyword>
<evidence type="ECO:0000256" key="13">
    <source>
        <dbReference type="HAMAP-Rule" id="MF_00409"/>
    </source>
</evidence>
<evidence type="ECO:0000256" key="12">
    <source>
        <dbReference type="ARBA" id="ARBA00029757"/>
    </source>
</evidence>
<evidence type="ECO:0000256" key="8">
    <source>
        <dbReference type="ARBA" id="ARBA00022741"/>
    </source>
</evidence>
<evidence type="ECO:0000256" key="2">
    <source>
        <dbReference type="ARBA" id="ARBA00004870"/>
    </source>
</evidence>
<evidence type="ECO:0000256" key="10">
    <source>
        <dbReference type="ARBA" id="ARBA00022840"/>
    </source>
</evidence>
<dbReference type="Pfam" id="PF02606">
    <property type="entry name" value="LpxK"/>
    <property type="match status" value="1"/>
</dbReference>
<evidence type="ECO:0000256" key="1">
    <source>
        <dbReference type="ARBA" id="ARBA00002274"/>
    </source>
</evidence>
<keyword evidence="6 13" id="KW-0441">Lipid A biosynthesis</keyword>
<dbReference type="GO" id="GO:0009244">
    <property type="term" value="P:lipopolysaccharide core region biosynthetic process"/>
    <property type="evidence" value="ECO:0007669"/>
    <property type="project" value="TreeGrafter"/>
</dbReference>
<dbReference type="GO" id="GO:0009245">
    <property type="term" value="P:lipid A biosynthetic process"/>
    <property type="evidence" value="ECO:0007669"/>
    <property type="project" value="UniProtKB-UniRule"/>
</dbReference>
<dbReference type="UniPathway" id="UPA00359">
    <property type="reaction ID" value="UER00482"/>
</dbReference>
<reference evidence="14 15" key="1">
    <citation type="submission" date="2019-12" db="EMBL/GenBank/DDBJ databases">
        <title>Mucilaginibacter sp. HME9299 genome sequencing and assembly.</title>
        <authorList>
            <person name="Kang H."/>
            <person name="Kim H."/>
            <person name="Joh K."/>
        </authorList>
    </citation>
    <scope>NUCLEOTIDE SEQUENCE [LARGE SCALE GENOMIC DNA]</scope>
    <source>
        <strain evidence="14 15">HME9299</strain>
    </source>
</reference>
<comment type="caution">
    <text evidence="14">The sequence shown here is derived from an EMBL/GenBank/DDBJ whole genome shotgun (WGS) entry which is preliminary data.</text>
</comment>
<dbReference type="EMBL" id="WQLA01000007">
    <property type="protein sequence ID" value="MVN92759.1"/>
    <property type="molecule type" value="Genomic_DNA"/>
</dbReference>
<comment type="function">
    <text evidence="1 13">Transfers the gamma-phosphate of ATP to the 4'-position of a tetraacyldisaccharide 1-phosphate intermediate (termed DS-1-P) to form tetraacyldisaccharide 1,4'-bis-phosphate (lipid IVA).</text>
</comment>
<dbReference type="NCBIfam" id="TIGR00682">
    <property type="entry name" value="lpxK"/>
    <property type="match status" value="1"/>
</dbReference>
<evidence type="ECO:0000313" key="15">
    <source>
        <dbReference type="Proteomes" id="UP000434850"/>
    </source>
</evidence>
<keyword evidence="15" id="KW-1185">Reference proteome</keyword>
<accession>A0A6I4IHC2</accession>
<protein>
    <recommendedName>
        <fullName evidence="4 13">Tetraacyldisaccharide 4'-kinase</fullName>
        <ecNumber evidence="3 13">2.7.1.130</ecNumber>
    </recommendedName>
    <alternativeName>
        <fullName evidence="12 13">Lipid A 4'-kinase</fullName>
    </alternativeName>
</protein>
<dbReference type="PANTHER" id="PTHR42724">
    <property type="entry name" value="TETRAACYLDISACCHARIDE 4'-KINASE"/>
    <property type="match status" value="1"/>
</dbReference>
<evidence type="ECO:0000256" key="5">
    <source>
        <dbReference type="ARBA" id="ARBA00022516"/>
    </source>
</evidence>
<comment type="similarity">
    <text evidence="13">Belongs to the LpxK family.</text>
</comment>
<dbReference type="InterPro" id="IPR027417">
    <property type="entry name" value="P-loop_NTPase"/>
</dbReference>
<dbReference type="GO" id="GO:0009029">
    <property type="term" value="F:lipid-A 4'-kinase activity"/>
    <property type="evidence" value="ECO:0007669"/>
    <property type="project" value="UniProtKB-UniRule"/>
</dbReference>
<name>A0A6I4IHC2_9SPHI</name>
<dbReference type="GO" id="GO:0005886">
    <property type="term" value="C:plasma membrane"/>
    <property type="evidence" value="ECO:0007669"/>
    <property type="project" value="TreeGrafter"/>
</dbReference>
<dbReference type="EC" id="2.7.1.130" evidence="3 13"/>
<evidence type="ECO:0000256" key="11">
    <source>
        <dbReference type="ARBA" id="ARBA00023098"/>
    </source>
</evidence>
<dbReference type="PANTHER" id="PTHR42724:SF1">
    <property type="entry name" value="TETRAACYLDISACCHARIDE 4'-KINASE, MITOCHONDRIAL-RELATED"/>
    <property type="match status" value="1"/>
</dbReference>
<dbReference type="InterPro" id="IPR003758">
    <property type="entry name" value="LpxK"/>
</dbReference>
<dbReference type="HAMAP" id="MF_00409">
    <property type="entry name" value="LpxK"/>
    <property type="match status" value="1"/>
</dbReference>
<evidence type="ECO:0000256" key="4">
    <source>
        <dbReference type="ARBA" id="ARBA00016436"/>
    </source>
</evidence>
<dbReference type="AlphaFoldDB" id="A0A6I4IHC2"/>
<dbReference type="SUPFAM" id="SSF52540">
    <property type="entry name" value="P-loop containing nucleoside triphosphate hydrolases"/>
    <property type="match status" value="1"/>
</dbReference>
<comment type="caution">
    <text evidence="13">Lacks conserved residue(s) required for the propagation of feature annotation.</text>
</comment>
<dbReference type="RefSeq" id="WP_157543075.1">
    <property type="nucleotide sequence ID" value="NZ_WQLA01000007.1"/>
</dbReference>
<gene>
    <name evidence="13 14" type="primary">lpxK</name>
    <name evidence="14" type="ORF">GO816_16610</name>
</gene>
<comment type="pathway">
    <text evidence="2 13">Glycolipid biosynthesis; lipid IV(A) biosynthesis; lipid IV(A) from (3R)-3-hydroxytetradecanoyl-[acyl-carrier-protein] and UDP-N-acetyl-alpha-D-glucosamine: step 6/6.</text>
</comment>
<dbReference type="Proteomes" id="UP000434850">
    <property type="component" value="Unassembled WGS sequence"/>
</dbReference>
<comment type="catalytic activity">
    <reaction evidence="13">
        <text>a lipid A disaccharide + ATP = a lipid IVA + ADP + H(+)</text>
        <dbReference type="Rhea" id="RHEA:67840"/>
        <dbReference type="ChEBI" id="CHEBI:15378"/>
        <dbReference type="ChEBI" id="CHEBI:30616"/>
        <dbReference type="ChEBI" id="CHEBI:176343"/>
        <dbReference type="ChEBI" id="CHEBI:176425"/>
        <dbReference type="ChEBI" id="CHEBI:456216"/>
        <dbReference type="EC" id="2.7.1.130"/>
    </reaction>
</comment>
<dbReference type="GO" id="GO:0005524">
    <property type="term" value="F:ATP binding"/>
    <property type="evidence" value="ECO:0007669"/>
    <property type="project" value="UniProtKB-UniRule"/>
</dbReference>
<evidence type="ECO:0000256" key="9">
    <source>
        <dbReference type="ARBA" id="ARBA00022777"/>
    </source>
</evidence>
<dbReference type="OrthoDB" id="9766423at2"/>
<evidence type="ECO:0000256" key="3">
    <source>
        <dbReference type="ARBA" id="ARBA00012071"/>
    </source>
</evidence>
<sequence length="351" mass="39506">MKKLRLLLFPFTVLYGFGVVVRNWLYDAGAYASVKFNLPVIVVGNLDVGGAGKSPMTEYLVRLLRSTGRIATLSRGYGRNTKGFLTAERNSTASGIGDEPAQFKQKFPDITVAVCEKRVEGIKQLENDHDVIILDDAFQHRALTPGLSLLLFDFNRICDNKLMLPTGNLREPFIGRYRADIWVVSKCPINLSTEQQQEVLRVLKPLNYQQTYFTAIDYLPLQTINKLAAGPMPDAQTTVFLLTGIANAQPLLQYIKQFTSNVIHHSYPDHHQYSSKNIGKLAADFSNYNSSKKVIITTEKDAQRLHDPSLMAILNELPIRILPIGIKFLLGGGEQFNKQINNYVREYTTHN</sequence>